<dbReference type="PANTHER" id="PTHR36922:SF1">
    <property type="entry name" value="DUF1993 DOMAIN-CONTAINING PROTEIN"/>
    <property type="match status" value="1"/>
</dbReference>
<dbReference type="AlphaFoldDB" id="A0A0G4NHE1"/>
<protein>
    <recommendedName>
        <fullName evidence="3">DUF1993 domain-containing protein</fullName>
    </recommendedName>
</protein>
<gene>
    <name evidence="1" type="ORF">BN1723_001148</name>
</gene>
<evidence type="ECO:0008006" key="3">
    <source>
        <dbReference type="Google" id="ProtNLM"/>
    </source>
</evidence>
<evidence type="ECO:0000313" key="2">
    <source>
        <dbReference type="Proteomes" id="UP000045706"/>
    </source>
</evidence>
<organism evidence="1 2">
    <name type="scientific">Verticillium longisporum</name>
    <name type="common">Verticillium dahliae var. longisporum</name>
    <dbReference type="NCBI Taxonomy" id="100787"/>
    <lineage>
        <taxon>Eukaryota</taxon>
        <taxon>Fungi</taxon>
        <taxon>Dikarya</taxon>
        <taxon>Ascomycota</taxon>
        <taxon>Pezizomycotina</taxon>
        <taxon>Sordariomycetes</taxon>
        <taxon>Hypocreomycetidae</taxon>
        <taxon>Glomerellales</taxon>
        <taxon>Plectosphaerellaceae</taxon>
        <taxon>Verticillium</taxon>
    </lineage>
</organism>
<evidence type="ECO:0000313" key="1">
    <source>
        <dbReference type="EMBL" id="CRK45805.1"/>
    </source>
</evidence>
<dbReference type="SUPFAM" id="SSF109854">
    <property type="entry name" value="DinB/YfiT-like putative metalloenzymes"/>
    <property type="match status" value="1"/>
</dbReference>
<reference evidence="2" key="1">
    <citation type="submission" date="2015-05" db="EMBL/GenBank/DDBJ databases">
        <authorList>
            <person name="Fogelqvist Johan"/>
        </authorList>
    </citation>
    <scope>NUCLEOTIDE SEQUENCE [LARGE SCALE GENOMIC DNA]</scope>
</reference>
<dbReference type="Pfam" id="PF09351">
    <property type="entry name" value="DUF1993"/>
    <property type="match status" value="1"/>
</dbReference>
<dbReference type="Proteomes" id="UP000045706">
    <property type="component" value="Unassembled WGS sequence"/>
</dbReference>
<accession>A0A0G4NHE1</accession>
<proteinExistence type="predicted"/>
<dbReference type="Gene3D" id="1.20.120.450">
    <property type="entry name" value="dinb family like domain"/>
    <property type="match status" value="1"/>
</dbReference>
<sequence>MSYTLYDGSVTHALAAVRACQALILKAEAHATATSTPIDQLLDARLAPDMLPLTFQVHMITDTAQKLVARLHNVEPAPTSWPEGLKTLADVRARLDAAVAALEGADRATFEERTDATVTFGMGPGKSAELKAKEYAAGYVVPNVFFHTAILYSILRKEGVVVGKMDYLTPFIGGYLA</sequence>
<feature type="non-terminal residue" evidence="1">
    <location>
        <position position="177"/>
    </location>
</feature>
<dbReference type="PANTHER" id="PTHR36922">
    <property type="entry name" value="BLL2446 PROTEIN"/>
    <property type="match status" value="1"/>
</dbReference>
<dbReference type="EMBL" id="CVQI01035050">
    <property type="protein sequence ID" value="CRK45805.1"/>
    <property type="molecule type" value="Genomic_DNA"/>
</dbReference>
<name>A0A0G4NHE1_VERLO</name>
<dbReference type="InterPro" id="IPR018531">
    <property type="entry name" value="DUF1993"/>
</dbReference>
<dbReference type="InterPro" id="IPR034660">
    <property type="entry name" value="DinB/YfiT-like"/>
</dbReference>